<organism evidence="4 5">
    <name type="scientific">Dothistroma septosporum (strain NZE10 / CBS 128990)</name>
    <name type="common">Red band needle blight fungus</name>
    <name type="synonym">Mycosphaerella pini</name>
    <dbReference type="NCBI Taxonomy" id="675120"/>
    <lineage>
        <taxon>Eukaryota</taxon>
        <taxon>Fungi</taxon>
        <taxon>Dikarya</taxon>
        <taxon>Ascomycota</taxon>
        <taxon>Pezizomycotina</taxon>
        <taxon>Dothideomycetes</taxon>
        <taxon>Dothideomycetidae</taxon>
        <taxon>Mycosphaerellales</taxon>
        <taxon>Mycosphaerellaceae</taxon>
        <taxon>Dothistroma</taxon>
    </lineage>
</organism>
<gene>
    <name evidence="4" type="ORF">DOTSEDRAFT_177276</name>
</gene>
<feature type="compositionally biased region" description="Low complexity" evidence="3">
    <location>
        <begin position="37"/>
        <end position="52"/>
    </location>
</feature>
<evidence type="ECO:0000313" key="5">
    <source>
        <dbReference type="Proteomes" id="UP000016933"/>
    </source>
</evidence>
<dbReference type="AlphaFoldDB" id="N1PJZ5"/>
<keyword evidence="1" id="KW-0433">Leucine-rich repeat</keyword>
<keyword evidence="5" id="KW-1185">Reference proteome</keyword>
<dbReference type="EMBL" id="KB446542">
    <property type="protein sequence ID" value="EME41880.1"/>
    <property type="molecule type" value="Genomic_DNA"/>
</dbReference>
<dbReference type="InterPro" id="IPR032675">
    <property type="entry name" value="LRR_dom_sf"/>
</dbReference>
<protein>
    <recommendedName>
        <fullName evidence="6">L domain-like protein</fullName>
    </recommendedName>
</protein>
<name>N1PJZ5_DOTSN</name>
<dbReference type="SUPFAM" id="SSF52058">
    <property type="entry name" value="L domain-like"/>
    <property type="match status" value="2"/>
</dbReference>
<dbReference type="OrthoDB" id="676979at2759"/>
<accession>N1PJZ5</accession>
<sequence>MGPPPPRPGSSLSRNSSSGSRPGTSDGTFARPNMMRPSSPAKKAPASAQPASRVGSKLPGLGPAAAGRRSISGSFASRLQSAKPAATPRSGSPPKQATAATTNNVGVKAPVGSRTSRPSKPRPALGDAFKSPAKRLTVDTTKPGPESSEPKRVISNSSAALREQIAAAKAAARKEKATKHDSPQDTPAPAGVEPADDSIEMHKNPFNAPKDEKHILKNRINVARTDGKLNIAGLDLKQIPEEVRQMYGAAAMEASNVNWAELVDLTKLFAANNKLETLEAVDFPDLSADELSADEHSEGNQFGGLELLDFHDNLLQSLPMGLERLTVLNVAHNKLDNGVFDVLSQIKTLKDLKLGNNNLSGNLPTSVCELPALETLDLQANRLLSLPEALRELMSLRVLNVSGNQLTALPMDALQQLPLTELDASSNALIASLFPLGGPSGHPTLQFLNVANNSLAALTFEENLNLPRIISLDVTNNHLTGLPPVSGWNSLFTLAVGDNKVTDLPQGFTTLTKLRNVSLTGNELRTLDPEIANMEGLESLILAANPLREKKFLSMTATDIKRELRARLAPEDNELDTDEPTSPVTVIGDTEVSASMWSLQGNGILDLSSNDLADDLNTTLGSFLRSAEVKQIRLQRNRITCIPPALWLGQDLRVLDLSHNVLAADYLSDELELPALQELNLGTCKLTSLEPLISHLIAPNLRELNICANRLTGLLPALHKSYPALKTLFASDNKINTINANSLRGFITVNLADNDIEQLPAEIGLLWDEGLKNLELSNNVFRVPNRQLLQKGTEATLRWLRDKLPANTGAMNDELD</sequence>
<keyword evidence="2" id="KW-0677">Repeat</keyword>
<proteinExistence type="predicted"/>
<dbReference type="InterPro" id="IPR003591">
    <property type="entry name" value="Leu-rich_rpt_typical-subtyp"/>
</dbReference>
<reference evidence="4 5" key="2">
    <citation type="journal article" date="2012" name="PLoS Pathog.">
        <title>Diverse lifestyles and strategies of plant pathogenesis encoded in the genomes of eighteen Dothideomycetes fungi.</title>
        <authorList>
            <person name="Ohm R.A."/>
            <person name="Feau N."/>
            <person name="Henrissat B."/>
            <person name="Schoch C.L."/>
            <person name="Horwitz B.A."/>
            <person name="Barry K.W."/>
            <person name="Condon B.J."/>
            <person name="Copeland A.C."/>
            <person name="Dhillon B."/>
            <person name="Glaser F."/>
            <person name="Hesse C.N."/>
            <person name="Kosti I."/>
            <person name="LaButti K."/>
            <person name="Lindquist E.A."/>
            <person name="Lucas S."/>
            <person name="Salamov A.A."/>
            <person name="Bradshaw R.E."/>
            <person name="Ciuffetti L."/>
            <person name="Hamelin R.C."/>
            <person name="Kema G.H.J."/>
            <person name="Lawrence C."/>
            <person name="Scott J.A."/>
            <person name="Spatafora J.W."/>
            <person name="Turgeon B.G."/>
            <person name="de Wit P.J.G.M."/>
            <person name="Zhong S."/>
            <person name="Goodwin S.B."/>
            <person name="Grigoriev I.V."/>
        </authorList>
    </citation>
    <scope>NUCLEOTIDE SEQUENCE [LARGE SCALE GENOMIC DNA]</scope>
    <source>
        <strain evidence="5">NZE10 / CBS 128990</strain>
    </source>
</reference>
<evidence type="ECO:0000313" key="4">
    <source>
        <dbReference type="EMBL" id="EME41880.1"/>
    </source>
</evidence>
<dbReference type="InterPro" id="IPR001611">
    <property type="entry name" value="Leu-rich_rpt"/>
</dbReference>
<feature type="compositionally biased region" description="Polar residues" evidence="3">
    <location>
        <begin position="89"/>
        <end position="105"/>
    </location>
</feature>
<dbReference type="HOGENOM" id="CLU_007408_0_0_1"/>
<dbReference type="SMART" id="SM00369">
    <property type="entry name" value="LRR_TYP"/>
    <property type="match status" value="9"/>
</dbReference>
<evidence type="ECO:0000256" key="1">
    <source>
        <dbReference type="ARBA" id="ARBA00022614"/>
    </source>
</evidence>
<evidence type="ECO:0000256" key="2">
    <source>
        <dbReference type="ARBA" id="ARBA00022737"/>
    </source>
</evidence>
<feature type="region of interest" description="Disordered" evidence="3">
    <location>
        <begin position="1"/>
        <end position="197"/>
    </location>
</feature>
<feature type="compositionally biased region" description="Polar residues" evidence="3">
    <location>
        <begin position="71"/>
        <end position="80"/>
    </location>
</feature>
<feature type="compositionally biased region" description="Basic and acidic residues" evidence="3">
    <location>
        <begin position="172"/>
        <end position="183"/>
    </location>
</feature>
<evidence type="ECO:0000256" key="3">
    <source>
        <dbReference type="SAM" id="MobiDB-lite"/>
    </source>
</evidence>
<dbReference type="SMART" id="SM00364">
    <property type="entry name" value="LRR_BAC"/>
    <property type="match status" value="7"/>
</dbReference>
<dbReference type="GO" id="GO:0005737">
    <property type="term" value="C:cytoplasm"/>
    <property type="evidence" value="ECO:0007669"/>
    <property type="project" value="TreeGrafter"/>
</dbReference>
<dbReference type="Proteomes" id="UP000016933">
    <property type="component" value="Unassembled WGS sequence"/>
</dbReference>
<reference evidence="5" key="1">
    <citation type="journal article" date="2012" name="PLoS Genet.">
        <title>The genomes of the fungal plant pathogens Cladosporium fulvum and Dothistroma septosporum reveal adaptation to different hosts and lifestyles but also signatures of common ancestry.</title>
        <authorList>
            <person name="de Wit P.J.G.M."/>
            <person name="van der Burgt A."/>
            <person name="Oekmen B."/>
            <person name="Stergiopoulos I."/>
            <person name="Abd-Elsalam K.A."/>
            <person name="Aerts A.L."/>
            <person name="Bahkali A.H."/>
            <person name="Beenen H.G."/>
            <person name="Chettri P."/>
            <person name="Cox M.P."/>
            <person name="Datema E."/>
            <person name="de Vries R.P."/>
            <person name="Dhillon B."/>
            <person name="Ganley A.R."/>
            <person name="Griffiths S.A."/>
            <person name="Guo Y."/>
            <person name="Hamelin R.C."/>
            <person name="Henrissat B."/>
            <person name="Kabir M.S."/>
            <person name="Jashni M.K."/>
            <person name="Kema G."/>
            <person name="Klaubauf S."/>
            <person name="Lapidus A."/>
            <person name="Levasseur A."/>
            <person name="Lindquist E."/>
            <person name="Mehrabi R."/>
            <person name="Ohm R.A."/>
            <person name="Owen T.J."/>
            <person name="Salamov A."/>
            <person name="Schwelm A."/>
            <person name="Schijlen E."/>
            <person name="Sun H."/>
            <person name="van den Burg H.A."/>
            <person name="van Ham R.C.H.J."/>
            <person name="Zhang S."/>
            <person name="Goodwin S.B."/>
            <person name="Grigoriev I.V."/>
            <person name="Collemare J."/>
            <person name="Bradshaw R.E."/>
        </authorList>
    </citation>
    <scope>NUCLEOTIDE SEQUENCE [LARGE SCALE GENOMIC DNA]</scope>
    <source>
        <strain evidence="5">NZE10 / CBS 128990</strain>
    </source>
</reference>
<dbReference type="OMA" id="CMLHKLT"/>
<feature type="compositionally biased region" description="Low complexity" evidence="3">
    <location>
        <begin position="159"/>
        <end position="170"/>
    </location>
</feature>
<dbReference type="Gene3D" id="3.80.10.10">
    <property type="entry name" value="Ribonuclease Inhibitor"/>
    <property type="match status" value="3"/>
</dbReference>
<evidence type="ECO:0008006" key="6">
    <source>
        <dbReference type="Google" id="ProtNLM"/>
    </source>
</evidence>
<dbReference type="PANTHER" id="PTHR48051">
    <property type="match status" value="1"/>
</dbReference>
<dbReference type="Pfam" id="PF13855">
    <property type="entry name" value="LRR_8"/>
    <property type="match status" value="1"/>
</dbReference>
<dbReference type="eggNOG" id="KOG0472">
    <property type="taxonomic scope" value="Eukaryota"/>
</dbReference>
<dbReference type="STRING" id="675120.N1PJZ5"/>
<dbReference type="Pfam" id="PF00560">
    <property type="entry name" value="LRR_1"/>
    <property type="match status" value="1"/>
</dbReference>
<dbReference type="PANTHER" id="PTHR48051:SF54">
    <property type="entry name" value="LEUCINE-RICH REPEAT-CONTAINING PROTEIN"/>
    <property type="match status" value="1"/>
</dbReference>
<dbReference type="InterPro" id="IPR050216">
    <property type="entry name" value="LRR_domain-containing"/>
</dbReference>
<feature type="compositionally biased region" description="Low complexity" evidence="3">
    <location>
        <begin position="9"/>
        <end position="25"/>
    </location>
</feature>